<dbReference type="OrthoDB" id="417891at2759"/>
<dbReference type="SUPFAM" id="SSF51735">
    <property type="entry name" value="NAD(P)-binding Rossmann-fold domains"/>
    <property type="match status" value="1"/>
</dbReference>
<accession>A0A5N6NFH6</accession>
<dbReference type="Proteomes" id="UP000326396">
    <property type="component" value="Linkage Group LG2"/>
</dbReference>
<evidence type="ECO:0000313" key="4">
    <source>
        <dbReference type="Proteomes" id="UP000326396"/>
    </source>
</evidence>
<keyword evidence="1" id="KW-0521">NADP</keyword>
<dbReference type="EMBL" id="SZYD01000012">
    <property type="protein sequence ID" value="KAD4586050.1"/>
    <property type="molecule type" value="Genomic_DNA"/>
</dbReference>
<protein>
    <submittedName>
        <fullName evidence="3">Uncharacterized protein</fullName>
    </submittedName>
</protein>
<proteinExistence type="predicted"/>
<keyword evidence="4" id="KW-1185">Reference proteome</keyword>
<evidence type="ECO:0000256" key="1">
    <source>
        <dbReference type="ARBA" id="ARBA00022857"/>
    </source>
</evidence>
<comment type="caution">
    <text evidence="3">The sequence shown here is derived from an EMBL/GenBank/DDBJ whole genome shotgun (WGS) entry which is preliminary data.</text>
</comment>
<dbReference type="InterPro" id="IPR002347">
    <property type="entry name" value="SDR_fam"/>
</dbReference>
<dbReference type="AlphaFoldDB" id="A0A5N6NFH6"/>
<dbReference type="Gene3D" id="3.40.50.720">
    <property type="entry name" value="NAD(P)-binding Rossmann-like Domain"/>
    <property type="match status" value="1"/>
</dbReference>
<dbReference type="PANTHER" id="PTHR42898">
    <property type="entry name" value="TROPINONE REDUCTASE"/>
    <property type="match status" value="1"/>
</dbReference>
<evidence type="ECO:0000256" key="2">
    <source>
        <dbReference type="ARBA" id="ARBA00023002"/>
    </source>
</evidence>
<evidence type="ECO:0000313" key="3">
    <source>
        <dbReference type="EMBL" id="KAD4586050.1"/>
    </source>
</evidence>
<dbReference type="Pfam" id="PF00106">
    <property type="entry name" value="adh_short"/>
    <property type="match status" value="1"/>
</dbReference>
<sequence>MSTTPATVESGSVTNISRWSMAGMTALVTDGTRGIGYAVVEELVELGAAVHTCSRNKTKLNQCLQEWSVKGFTVTGSICDVTSRPHRQQLLEKKTPSLKLPVVDGFSGHRLQLPIASSLAWEMVRDNPLWCDIPPVGCKSQSTTKRPKPNEAMGSANAHININLDDDDEDININLDRDGPRIYYEPDMPTRKGKRYVASSSSHDELIQQMAEFNSFNKEKSQQRFRLREEKLRVLQEEKDASVALMRRQQQALDE</sequence>
<dbReference type="InterPro" id="IPR045000">
    <property type="entry name" value="TR"/>
</dbReference>
<keyword evidence="2" id="KW-0560">Oxidoreductase</keyword>
<dbReference type="GO" id="GO:0016491">
    <property type="term" value="F:oxidoreductase activity"/>
    <property type="evidence" value="ECO:0007669"/>
    <property type="project" value="UniProtKB-KW"/>
</dbReference>
<organism evidence="3 4">
    <name type="scientific">Mikania micrantha</name>
    <name type="common">bitter vine</name>
    <dbReference type="NCBI Taxonomy" id="192012"/>
    <lineage>
        <taxon>Eukaryota</taxon>
        <taxon>Viridiplantae</taxon>
        <taxon>Streptophyta</taxon>
        <taxon>Embryophyta</taxon>
        <taxon>Tracheophyta</taxon>
        <taxon>Spermatophyta</taxon>
        <taxon>Magnoliopsida</taxon>
        <taxon>eudicotyledons</taxon>
        <taxon>Gunneridae</taxon>
        <taxon>Pentapetalae</taxon>
        <taxon>asterids</taxon>
        <taxon>campanulids</taxon>
        <taxon>Asterales</taxon>
        <taxon>Asteraceae</taxon>
        <taxon>Asteroideae</taxon>
        <taxon>Heliantheae alliance</taxon>
        <taxon>Eupatorieae</taxon>
        <taxon>Mikania</taxon>
    </lineage>
</organism>
<gene>
    <name evidence="3" type="ORF">E3N88_23651</name>
</gene>
<reference evidence="3 4" key="1">
    <citation type="submission" date="2019-05" db="EMBL/GenBank/DDBJ databases">
        <title>Mikania micrantha, genome provides insights into the molecular mechanism of rapid growth.</title>
        <authorList>
            <person name="Liu B."/>
        </authorList>
    </citation>
    <scope>NUCLEOTIDE SEQUENCE [LARGE SCALE GENOMIC DNA]</scope>
    <source>
        <strain evidence="3">NLD-2019</strain>
        <tissue evidence="3">Leaf</tissue>
    </source>
</reference>
<dbReference type="PANTHER" id="PTHR42898:SF6">
    <property type="entry name" value="NADP-DEPENDENT MANNITOL DEHYDROGENASE"/>
    <property type="match status" value="1"/>
</dbReference>
<name>A0A5N6NFH6_9ASTR</name>
<dbReference type="InterPro" id="IPR036291">
    <property type="entry name" value="NAD(P)-bd_dom_sf"/>
</dbReference>